<feature type="transmembrane region" description="Helical" evidence="1">
    <location>
        <begin position="6"/>
        <end position="27"/>
    </location>
</feature>
<reference evidence="2 3" key="1">
    <citation type="submission" date="2023-12" db="EMBL/GenBank/DDBJ databases">
        <title>A high-quality genome assembly for Dillenia turbinata (Dilleniales).</title>
        <authorList>
            <person name="Chanderbali A."/>
        </authorList>
    </citation>
    <scope>NUCLEOTIDE SEQUENCE [LARGE SCALE GENOMIC DNA]</scope>
    <source>
        <strain evidence="2">LSX21</strain>
        <tissue evidence="2">Leaf</tissue>
    </source>
</reference>
<evidence type="ECO:0000256" key="1">
    <source>
        <dbReference type="SAM" id="Phobius"/>
    </source>
</evidence>
<dbReference type="AlphaFoldDB" id="A0AAN8UVW3"/>
<dbReference type="InterPro" id="IPR009097">
    <property type="entry name" value="Cyclic_Pdiesterase"/>
</dbReference>
<dbReference type="Pfam" id="PF07823">
    <property type="entry name" value="CPDase"/>
    <property type="match status" value="1"/>
</dbReference>
<organism evidence="2 3">
    <name type="scientific">Dillenia turbinata</name>
    <dbReference type="NCBI Taxonomy" id="194707"/>
    <lineage>
        <taxon>Eukaryota</taxon>
        <taxon>Viridiplantae</taxon>
        <taxon>Streptophyta</taxon>
        <taxon>Embryophyta</taxon>
        <taxon>Tracheophyta</taxon>
        <taxon>Spermatophyta</taxon>
        <taxon>Magnoliopsida</taxon>
        <taxon>eudicotyledons</taxon>
        <taxon>Gunneridae</taxon>
        <taxon>Pentapetalae</taxon>
        <taxon>Dilleniales</taxon>
        <taxon>Dilleniaceae</taxon>
        <taxon>Dillenia</taxon>
    </lineage>
</organism>
<keyword evidence="1" id="KW-0812">Transmembrane</keyword>
<keyword evidence="1" id="KW-0472">Membrane</keyword>
<dbReference type="Proteomes" id="UP001370490">
    <property type="component" value="Unassembled WGS sequence"/>
</dbReference>
<keyword evidence="1" id="KW-1133">Transmembrane helix</keyword>
<protein>
    <submittedName>
        <fullName evidence="2">2',3'-cyclic-nucleotide 3'-phosphodiesterase</fullName>
    </submittedName>
</protein>
<dbReference type="PANTHER" id="PTHR28141">
    <property type="entry name" value="2',3'-CYCLIC-NUCLEOTIDE 3'-PHOSPHODIESTERASE"/>
    <property type="match status" value="1"/>
</dbReference>
<name>A0AAN8UVW3_9MAGN</name>
<dbReference type="EMBL" id="JBAMMX010000023">
    <property type="protein sequence ID" value="KAK6917752.1"/>
    <property type="molecule type" value="Genomic_DNA"/>
</dbReference>
<accession>A0AAN8UVW3</accession>
<dbReference type="InterPro" id="IPR012386">
    <property type="entry name" value="Cyclic-nucl_3Pdiesterase"/>
</dbReference>
<evidence type="ECO:0000313" key="2">
    <source>
        <dbReference type="EMBL" id="KAK6917752.1"/>
    </source>
</evidence>
<dbReference type="GO" id="GO:0004113">
    <property type="term" value="F:2',3'-cyclic-nucleotide 3'-phosphodiesterase activity"/>
    <property type="evidence" value="ECO:0007669"/>
    <property type="project" value="TreeGrafter"/>
</dbReference>
<comment type="caution">
    <text evidence="2">The sequence shown here is derived from an EMBL/GenBank/DDBJ whole genome shotgun (WGS) entry which is preliminary data.</text>
</comment>
<dbReference type="Gene3D" id="3.90.1140.10">
    <property type="entry name" value="Cyclic phosphodiesterase"/>
    <property type="match status" value="1"/>
</dbReference>
<keyword evidence="3" id="KW-1185">Reference proteome</keyword>
<gene>
    <name evidence="2" type="ORF">RJ641_018503</name>
</gene>
<proteinExistence type="predicted"/>
<dbReference type="PIRSF" id="PIRSF017903">
    <property type="entry name" value="CPDase_plant"/>
    <property type="match status" value="1"/>
</dbReference>
<dbReference type="FunFam" id="3.90.1140.10:FF:000007">
    <property type="entry name" value="Cyclic phosphodiesterase"/>
    <property type="match status" value="1"/>
</dbReference>
<evidence type="ECO:0000313" key="3">
    <source>
        <dbReference type="Proteomes" id="UP001370490"/>
    </source>
</evidence>
<sequence>MRNFSSLIRFLGFLSLLTLSFSLFLFFHSMEEPKRVYSVWAHPPEDVKEKLKKLMSGLRSDFGGPEFDPHITVVGAISLTESDAIQKLKTSCDGLKSYTASVAKVATGTFFYQCVFLLLQTTPEVMEASARCTTHFGYKNSTPYMPHLSLLYGDLSDEEKKKAQQKAEALDESISSLSFPVTRLALYETDTEDKTTKSWKKIFECELPSN</sequence>
<dbReference type="GO" id="GO:0009187">
    <property type="term" value="P:cyclic nucleotide metabolic process"/>
    <property type="evidence" value="ECO:0007669"/>
    <property type="project" value="TreeGrafter"/>
</dbReference>
<dbReference type="PANTHER" id="PTHR28141:SF1">
    <property type="entry name" value="2',3'-CYCLIC-NUCLEOTIDE 3'-PHOSPHODIESTERASE"/>
    <property type="match status" value="1"/>
</dbReference>
<dbReference type="SUPFAM" id="SSF55144">
    <property type="entry name" value="LigT-like"/>
    <property type="match status" value="1"/>
</dbReference>